<dbReference type="InterPro" id="IPR050951">
    <property type="entry name" value="Retrovirus_Pol_polyprotein"/>
</dbReference>
<dbReference type="EnsemblMetazoa" id="RPRC001139-RA">
    <property type="protein sequence ID" value="RPRC001139-PA"/>
    <property type="gene ID" value="RPRC001139"/>
</dbReference>
<accession>T1HAT3</accession>
<keyword evidence="2" id="KW-0548">Nucleotidyltransferase</keyword>
<keyword evidence="6" id="KW-1185">Reference proteome</keyword>
<dbReference type="PANTHER" id="PTHR37984">
    <property type="entry name" value="PROTEIN CBG26694"/>
    <property type="match status" value="1"/>
</dbReference>
<dbReference type="InParanoid" id="T1HAT3"/>
<keyword evidence="4" id="KW-0255">Endonuclease</keyword>
<dbReference type="eggNOG" id="KOG0017">
    <property type="taxonomic scope" value="Eukaryota"/>
</dbReference>
<name>T1HAT3_RHOPR</name>
<dbReference type="Proteomes" id="UP000015103">
    <property type="component" value="Unassembled WGS sequence"/>
</dbReference>
<keyword evidence="1" id="KW-0808">Transferase</keyword>
<protein>
    <submittedName>
        <fullName evidence="5">Uncharacterized protein</fullName>
    </submittedName>
</protein>
<evidence type="ECO:0000313" key="5">
    <source>
        <dbReference type="EnsemblMetazoa" id="RPRC001139-PA"/>
    </source>
</evidence>
<evidence type="ECO:0000313" key="6">
    <source>
        <dbReference type="Proteomes" id="UP000015103"/>
    </source>
</evidence>
<reference evidence="5" key="1">
    <citation type="submission" date="2015-05" db="UniProtKB">
        <authorList>
            <consortium name="EnsemblMetazoa"/>
        </authorList>
    </citation>
    <scope>IDENTIFICATION</scope>
</reference>
<dbReference type="VEuPathDB" id="VectorBase:RPRC001139"/>
<keyword evidence="4" id="KW-0378">Hydrolase</keyword>
<organism evidence="5 6">
    <name type="scientific">Rhodnius prolixus</name>
    <name type="common">Triatomid bug</name>
    <dbReference type="NCBI Taxonomy" id="13249"/>
    <lineage>
        <taxon>Eukaryota</taxon>
        <taxon>Metazoa</taxon>
        <taxon>Ecdysozoa</taxon>
        <taxon>Arthropoda</taxon>
        <taxon>Hexapoda</taxon>
        <taxon>Insecta</taxon>
        <taxon>Pterygota</taxon>
        <taxon>Neoptera</taxon>
        <taxon>Paraneoptera</taxon>
        <taxon>Hemiptera</taxon>
        <taxon>Heteroptera</taxon>
        <taxon>Panheteroptera</taxon>
        <taxon>Cimicomorpha</taxon>
        <taxon>Reduviidae</taxon>
        <taxon>Triatominae</taxon>
        <taxon>Rhodnius</taxon>
    </lineage>
</organism>
<sequence>MSLKSKRTLTTGEQFNPFSPARKQIEGESIEQYTTDLKNKALSCEFQLIKDDLIKSIFICGVNSDNLRERLLELENKSLDETIKFAQTIDISREQSKLIKLGKAEKEIELDYVRKEYKHKGNNKNKQINFDIQNKRKGHYGSQCFYRKTIQNINRHKNSNSTNSSDDEEVNKYFIDNLETPCRNIEPWTVDIKLENKITHTFKIDSGAMANVLNSSVLRLMKLNQEDLTKTKQLLTTYTGEKLDVLGEIYLKTNYKNISKKLKFFVINSNAPSILGLQSCIDLNLIKKINVINKEMDPEIKKLVNEYKDIFSGIGCISEPYHIELDESIKPVIHPPRKIPFPLKEKYKQTLLNMEKNGIIKRVDQTYRLG</sequence>
<dbReference type="AlphaFoldDB" id="T1HAT3"/>
<dbReference type="STRING" id="13249.T1HAT3"/>
<evidence type="ECO:0000256" key="4">
    <source>
        <dbReference type="ARBA" id="ARBA00022759"/>
    </source>
</evidence>
<evidence type="ECO:0000256" key="1">
    <source>
        <dbReference type="ARBA" id="ARBA00022679"/>
    </source>
</evidence>
<dbReference type="GO" id="GO:0004519">
    <property type="term" value="F:endonuclease activity"/>
    <property type="evidence" value="ECO:0007669"/>
    <property type="project" value="UniProtKB-KW"/>
</dbReference>
<dbReference type="EMBL" id="ACPB03010116">
    <property type="status" value="NOT_ANNOTATED_CDS"/>
    <property type="molecule type" value="Genomic_DNA"/>
</dbReference>
<keyword evidence="3" id="KW-0540">Nuclease</keyword>
<proteinExistence type="predicted"/>
<evidence type="ECO:0000256" key="2">
    <source>
        <dbReference type="ARBA" id="ARBA00022695"/>
    </source>
</evidence>
<dbReference type="InterPro" id="IPR021109">
    <property type="entry name" value="Peptidase_aspartic_dom_sf"/>
</dbReference>
<dbReference type="GO" id="GO:0016779">
    <property type="term" value="F:nucleotidyltransferase activity"/>
    <property type="evidence" value="ECO:0007669"/>
    <property type="project" value="UniProtKB-KW"/>
</dbReference>
<evidence type="ECO:0000256" key="3">
    <source>
        <dbReference type="ARBA" id="ARBA00022722"/>
    </source>
</evidence>
<dbReference type="OMA" id="NINVEAY"/>
<dbReference type="Gene3D" id="2.40.70.10">
    <property type="entry name" value="Acid Proteases"/>
    <property type="match status" value="1"/>
</dbReference>
<dbReference type="HOGENOM" id="CLU_748668_0_0_1"/>
<dbReference type="PANTHER" id="PTHR37984:SF5">
    <property type="entry name" value="PROTEIN NYNRIN-LIKE"/>
    <property type="match status" value="1"/>
</dbReference>
<dbReference type="CDD" id="cd05481">
    <property type="entry name" value="retropepsin_like_LTR_1"/>
    <property type="match status" value="1"/>
</dbReference>